<keyword evidence="3" id="KW-1185">Reference proteome</keyword>
<proteinExistence type="predicted"/>
<dbReference type="EMBL" id="AZDJ01000030">
    <property type="protein sequence ID" value="KRK71058.1"/>
    <property type="molecule type" value="Genomic_DNA"/>
</dbReference>
<evidence type="ECO:0000256" key="1">
    <source>
        <dbReference type="SAM" id="Phobius"/>
    </source>
</evidence>
<sequence>MILWILGLATLALYLSFILMKNGAWRSLWVGLSLVVLVGSLALLHFNDSNHFGMKQVTKSTTQVIYSASPSKQLPLLLYQNVGTSGKHTVYIYKTSAKGKATHTKADYTVTNLVAKAQPTTAQVTTTRKEWVYKSGFYRALFNNENNHAVIRVTNTFQLPKTWTALTTQQAKQLAKRIKAMQQPTAAQKAKAAAAIEKQVAAALAKNPKADAATVTKQVTAAYQAAQIQAVIKAVKGNND</sequence>
<accession>A0A0R1JTZ6</accession>
<dbReference type="OrthoDB" id="2249491at2"/>
<dbReference type="InterPro" id="IPR032083">
    <property type="entry name" value="DUF4811"/>
</dbReference>
<name>A0A0R1JTZ6_9LACO</name>
<dbReference type="AlphaFoldDB" id="A0A0R1JTZ6"/>
<evidence type="ECO:0000313" key="3">
    <source>
        <dbReference type="Proteomes" id="UP000051804"/>
    </source>
</evidence>
<dbReference type="Pfam" id="PF16069">
    <property type="entry name" value="DUF4811"/>
    <property type="match status" value="1"/>
</dbReference>
<keyword evidence="1" id="KW-0472">Membrane</keyword>
<feature type="transmembrane region" description="Helical" evidence="1">
    <location>
        <begin position="28"/>
        <end position="46"/>
    </location>
</feature>
<gene>
    <name evidence="2" type="ORF">FD02_GL000243</name>
</gene>
<organism evidence="2 3">
    <name type="scientific">Lacticaseibacillus nasuensis JCM 17158</name>
    <dbReference type="NCBI Taxonomy" id="1291734"/>
    <lineage>
        <taxon>Bacteria</taxon>
        <taxon>Bacillati</taxon>
        <taxon>Bacillota</taxon>
        <taxon>Bacilli</taxon>
        <taxon>Lactobacillales</taxon>
        <taxon>Lactobacillaceae</taxon>
        <taxon>Lacticaseibacillus</taxon>
    </lineage>
</organism>
<dbReference type="PATRIC" id="fig|1291734.4.peg.251"/>
<dbReference type="Proteomes" id="UP000051804">
    <property type="component" value="Unassembled WGS sequence"/>
</dbReference>
<reference evidence="2 3" key="1">
    <citation type="journal article" date="2015" name="Genome Announc.">
        <title>Expanding the biotechnology potential of lactobacilli through comparative genomics of 213 strains and associated genera.</title>
        <authorList>
            <person name="Sun Z."/>
            <person name="Harris H.M."/>
            <person name="McCann A."/>
            <person name="Guo C."/>
            <person name="Argimon S."/>
            <person name="Zhang W."/>
            <person name="Yang X."/>
            <person name="Jeffery I.B."/>
            <person name="Cooney J.C."/>
            <person name="Kagawa T.F."/>
            <person name="Liu W."/>
            <person name="Song Y."/>
            <person name="Salvetti E."/>
            <person name="Wrobel A."/>
            <person name="Rasinkangas P."/>
            <person name="Parkhill J."/>
            <person name="Rea M.C."/>
            <person name="O'Sullivan O."/>
            <person name="Ritari J."/>
            <person name="Douillard F.P."/>
            <person name="Paul Ross R."/>
            <person name="Yang R."/>
            <person name="Briner A.E."/>
            <person name="Felis G.E."/>
            <person name="de Vos W.M."/>
            <person name="Barrangou R."/>
            <person name="Klaenhammer T.R."/>
            <person name="Caufield P.W."/>
            <person name="Cui Y."/>
            <person name="Zhang H."/>
            <person name="O'Toole P.W."/>
        </authorList>
    </citation>
    <scope>NUCLEOTIDE SEQUENCE [LARGE SCALE GENOMIC DNA]</scope>
    <source>
        <strain evidence="2 3">JCM 17158</strain>
    </source>
</reference>
<evidence type="ECO:0000313" key="2">
    <source>
        <dbReference type="EMBL" id="KRK71058.1"/>
    </source>
</evidence>
<protein>
    <recommendedName>
        <fullName evidence="4">DUF4811 domain-containing protein</fullName>
    </recommendedName>
</protein>
<evidence type="ECO:0008006" key="4">
    <source>
        <dbReference type="Google" id="ProtNLM"/>
    </source>
</evidence>
<keyword evidence="1" id="KW-1133">Transmembrane helix</keyword>
<keyword evidence="1" id="KW-0812">Transmembrane</keyword>
<dbReference type="RefSeq" id="WP_056951761.1">
    <property type="nucleotide sequence ID" value="NZ_AZDJ01000030.1"/>
</dbReference>
<dbReference type="STRING" id="1291734.FD02_GL000243"/>
<comment type="caution">
    <text evidence="2">The sequence shown here is derived from an EMBL/GenBank/DDBJ whole genome shotgun (WGS) entry which is preliminary data.</text>
</comment>